<dbReference type="SUPFAM" id="SSF56300">
    <property type="entry name" value="Metallo-dependent phosphatases"/>
    <property type="match status" value="1"/>
</dbReference>
<proteinExistence type="predicted"/>
<evidence type="ECO:0000313" key="3">
    <source>
        <dbReference type="EMBL" id="KAK3378966.1"/>
    </source>
</evidence>
<dbReference type="Proteomes" id="UP001287356">
    <property type="component" value="Unassembled WGS sequence"/>
</dbReference>
<dbReference type="Gene3D" id="3.60.21.10">
    <property type="match status" value="1"/>
</dbReference>
<reference evidence="3" key="2">
    <citation type="submission" date="2023-06" db="EMBL/GenBank/DDBJ databases">
        <authorList>
            <consortium name="Lawrence Berkeley National Laboratory"/>
            <person name="Haridas S."/>
            <person name="Hensen N."/>
            <person name="Bonometti L."/>
            <person name="Westerberg I."/>
            <person name="Brannstrom I.O."/>
            <person name="Guillou S."/>
            <person name="Cros-Aarteil S."/>
            <person name="Calhoun S."/>
            <person name="Kuo A."/>
            <person name="Mondo S."/>
            <person name="Pangilinan J."/>
            <person name="Riley R."/>
            <person name="Labutti K."/>
            <person name="Andreopoulos B."/>
            <person name="Lipzen A."/>
            <person name="Chen C."/>
            <person name="Yanf M."/>
            <person name="Daum C."/>
            <person name="Ng V."/>
            <person name="Clum A."/>
            <person name="Steindorff A."/>
            <person name="Ohm R."/>
            <person name="Martin F."/>
            <person name="Silar P."/>
            <person name="Natvig D."/>
            <person name="Lalanne C."/>
            <person name="Gautier V."/>
            <person name="Ament-Velasquez S.L."/>
            <person name="Kruys A."/>
            <person name="Hutchinson M.I."/>
            <person name="Powell A.J."/>
            <person name="Barry K."/>
            <person name="Miller A.N."/>
            <person name="Grigoriev I.V."/>
            <person name="Debuchy R."/>
            <person name="Gladieux P."/>
            <person name="Thoren M.H."/>
            <person name="Johannesson H."/>
        </authorList>
    </citation>
    <scope>NUCLEOTIDE SEQUENCE</scope>
    <source>
        <strain evidence="3">CBS 958.72</strain>
    </source>
</reference>
<evidence type="ECO:0000256" key="1">
    <source>
        <dbReference type="SAM" id="MobiDB-lite"/>
    </source>
</evidence>
<dbReference type="GO" id="GO:0016787">
    <property type="term" value="F:hydrolase activity"/>
    <property type="evidence" value="ECO:0007669"/>
    <property type="project" value="InterPro"/>
</dbReference>
<reference evidence="3" key="1">
    <citation type="journal article" date="2023" name="Mol. Phylogenet. Evol.">
        <title>Genome-scale phylogeny and comparative genomics of the fungal order Sordariales.</title>
        <authorList>
            <person name="Hensen N."/>
            <person name="Bonometti L."/>
            <person name="Westerberg I."/>
            <person name="Brannstrom I.O."/>
            <person name="Guillou S."/>
            <person name="Cros-Aarteil S."/>
            <person name="Calhoun S."/>
            <person name="Haridas S."/>
            <person name="Kuo A."/>
            <person name="Mondo S."/>
            <person name="Pangilinan J."/>
            <person name="Riley R."/>
            <person name="LaButti K."/>
            <person name="Andreopoulos B."/>
            <person name="Lipzen A."/>
            <person name="Chen C."/>
            <person name="Yan M."/>
            <person name="Daum C."/>
            <person name="Ng V."/>
            <person name="Clum A."/>
            <person name="Steindorff A."/>
            <person name="Ohm R.A."/>
            <person name="Martin F."/>
            <person name="Silar P."/>
            <person name="Natvig D.O."/>
            <person name="Lalanne C."/>
            <person name="Gautier V."/>
            <person name="Ament-Velasquez S.L."/>
            <person name="Kruys A."/>
            <person name="Hutchinson M.I."/>
            <person name="Powell A.J."/>
            <person name="Barry K."/>
            <person name="Miller A.N."/>
            <person name="Grigoriev I.V."/>
            <person name="Debuchy R."/>
            <person name="Gladieux P."/>
            <person name="Hiltunen Thoren M."/>
            <person name="Johannesson H."/>
        </authorList>
    </citation>
    <scope>NUCLEOTIDE SEQUENCE</scope>
    <source>
        <strain evidence="3">CBS 958.72</strain>
    </source>
</reference>
<organism evidence="3 4">
    <name type="scientific">Lasiosphaeria ovina</name>
    <dbReference type="NCBI Taxonomy" id="92902"/>
    <lineage>
        <taxon>Eukaryota</taxon>
        <taxon>Fungi</taxon>
        <taxon>Dikarya</taxon>
        <taxon>Ascomycota</taxon>
        <taxon>Pezizomycotina</taxon>
        <taxon>Sordariomycetes</taxon>
        <taxon>Sordariomycetidae</taxon>
        <taxon>Sordariales</taxon>
        <taxon>Lasiosphaeriaceae</taxon>
        <taxon>Lasiosphaeria</taxon>
    </lineage>
</organism>
<feature type="compositionally biased region" description="Basic and acidic residues" evidence="1">
    <location>
        <begin position="114"/>
        <end position="127"/>
    </location>
</feature>
<comment type="caution">
    <text evidence="3">The sequence shown here is derived from an EMBL/GenBank/DDBJ whole genome shotgun (WGS) entry which is preliminary data.</text>
</comment>
<dbReference type="InterPro" id="IPR004843">
    <property type="entry name" value="Calcineurin-like_PHP"/>
</dbReference>
<sequence>MLHSIFPFVRPYTRSSFCRLNPRILSGRKLSSQHERRKIRIMILSDTHGSDLKDLSLPRADVVLHCGDLTKDSRSEDFQRTLAMLRAIDAPLKLAIPGNHDFSLEPDYWRWTRDRSHPAQQQQHDHGSVPAQTSEDEDGADAKASWELLRHAARRDSIFLLPQGTHIFVLPLDAGGGGGGARLRLFASPLMPRLGNWGFQYDRSNPHKWAIPPITPNGDGTVDVVMTHGPPRGIRDGTGMMGQGGVVSGAGCAGLLAASSLAGSGVSGAILTREMDTSGAGGPSAPIFGNLVDVQQSRVVASLPLASETTGGGECSVGPPPVRVTQPHHSPPREEAGCFAVDISPDGEHAVERGAQTLFVNAAVEPRPRPRRMPWLVDMDLPVAGEEDAAAAAETMS</sequence>
<keyword evidence="4" id="KW-1185">Reference proteome</keyword>
<dbReference type="InterPro" id="IPR051693">
    <property type="entry name" value="UPF0046_metallophosphoest"/>
</dbReference>
<dbReference type="AlphaFoldDB" id="A0AAE0KLQ3"/>
<feature type="domain" description="Calcineurin-like phosphoesterase" evidence="2">
    <location>
        <begin position="39"/>
        <end position="116"/>
    </location>
</feature>
<evidence type="ECO:0000259" key="2">
    <source>
        <dbReference type="Pfam" id="PF00149"/>
    </source>
</evidence>
<protein>
    <recommendedName>
        <fullName evidence="2">Calcineurin-like phosphoesterase domain-containing protein</fullName>
    </recommendedName>
</protein>
<dbReference type="Pfam" id="PF00149">
    <property type="entry name" value="Metallophos"/>
    <property type="match status" value="1"/>
</dbReference>
<gene>
    <name evidence="3" type="ORF">B0T24DRAFT_694255</name>
</gene>
<dbReference type="PANTHER" id="PTHR12905">
    <property type="entry name" value="METALLOPHOSPHOESTERASE"/>
    <property type="match status" value="1"/>
</dbReference>
<dbReference type="InterPro" id="IPR029052">
    <property type="entry name" value="Metallo-depent_PP-like"/>
</dbReference>
<evidence type="ECO:0000313" key="4">
    <source>
        <dbReference type="Proteomes" id="UP001287356"/>
    </source>
</evidence>
<name>A0AAE0KLQ3_9PEZI</name>
<feature type="region of interest" description="Disordered" evidence="1">
    <location>
        <begin position="114"/>
        <end position="142"/>
    </location>
</feature>
<dbReference type="EMBL" id="JAULSN010000002">
    <property type="protein sequence ID" value="KAK3378966.1"/>
    <property type="molecule type" value="Genomic_DNA"/>
</dbReference>
<dbReference type="PANTHER" id="PTHR12905:SF0">
    <property type="entry name" value="CALCINEURIN-LIKE PHOSPHOESTERASE DOMAIN-CONTAINING PROTEIN"/>
    <property type="match status" value="1"/>
</dbReference>
<accession>A0AAE0KLQ3</accession>